<proteinExistence type="predicted"/>
<dbReference type="InterPro" id="IPR036291">
    <property type="entry name" value="NAD(P)-bd_dom_sf"/>
</dbReference>
<dbReference type="PANTHER" id="PTHR43245">
    <property type="entry name" value="BIFUNCTIONAL POLYMYXIN RESISTANCE PROTEIN ARNA"/>
    <property type="match status" value="1"/>
</dbReference>
<organism evidence="2 3">
    <name type="scientific">Vibrio lentus</name>
    <dbReference type="NCBI Taxonomy" id="136468"/>
    <lineage>
        <taxon>Bacteria</taxon>
        <taxon>Pseudomonadati</taxon>
        <taxon>Pseudomonadota</taxon>
        <taxon>Gammaproteobacteria</taxon>
        <taxon>Vibrionales</taxon>
        <taxon>Vibrionaceae</taxon>
        <taxon>Vibrio</taxon>
    </lineage>
</organism>
<dbReference type="AlphaFoldDB" id="A0AA44VX24"/>
<dbReference type="PANTHER" id="PTHR43245:SF13">
    <property type="entry name" value="UDP-D-APIOSE_UDP-D-XYLOSE SYNTHASE 2"/>
    <property type="match status" value="1"/>
</dbReference>
<gene>
    <name evidence="2" type="ORF">BCV38_00790</name>
</gene>
<accession>A0AA44VX24</accession>
<dbReference type="Gene3D" id="3.90.25.10">
    <property type="entry name" value="UDP-galactose 4-epimerase, domain 1"/>
    <property type="match status" value="1"/>
</dbReference>
<reference evidence="2 3" key="1">
    <citation type="journal article" date="2018" name="Nature">
        <title>A major lineage of non-tailed dsDNA viruses as unrecognized killers of marine bacteria.</title>
        <authorList>
            <person name="Kauffman K.M."/>
            <person name="Hussain F.A."/>
            <person name="Yang J."/>
            <person name="Arevalo P."/>
            <person name="Brown J.M."/>
            <person name="Chang W.K."/>
            <person name="VanInsberghe D."/>
            <person name="Elsherbini J."/>
            <person name="Sharma R.S."/>
            <person name="Cutler M.B."/>
            <person name="Kelly L."/>
            <person name="Polz M.F."/>
        </authorList>
    </citation>
    <scope>NUCLEOTIDE SEQUENCE [LARGE SCALE GENOMIC DNA]</scope>
    <source>
        <strain evidence="2 3">10N.286.55.E1</strain>
    </source>
</reference>
<dbReference type="RefSeq" id="WP_157936709.1">
    <property type="nucleotide sequence ID" value="NZ_JAAHTI010000003.1"/>
</dbReference>
<dbReference type="GeneID" id="69650420"/>
<dbReference type="SUPFAM" id="SSF51735">
    <property type="entry name" value="NAD(P)-binding Rossmann-fold domains"/>
    <property type="match status" value="1"/>
</dbReference>
<dbReference type="InterPro" id="IPR050177">
    <property type="entry name" value="Lipid_A_modif_metabolic_enz"/>
</dbReference>
<feature type="domain" description="NAD-dependent epimerase/dehydratase" evidence="1">
    <location>
        <begin position="9"/>
        <end position="239"/>
    </location>
</feature>
<evidence type="ECO:0000313" key="3">
    <source>
        <dbReference type="Proteomes" id="UP000239763"/>
    </source>
</evidence>
<sequence length="308" mass="33782">MSKNFNKCLVLGANGFVGRSLVCELVTHFDHVVTYSLDLSEEITLDGVTNIVADFFDAGTLQKAVDGCDVIIHLITTMTPASSNKAPLQDIEQNLLGSVKLLEICRTSSVKKVIYLSSGGTVYGDLDAVEKASETHTTEPSCSYGITKLAFEKYLSLYRQQYDLDSTVLRVSNPYGPLQMCKNSQGVIASFIDKAVTGNELQIWGDGTAVRDFIYIDDLVSAIIKSIYYNGNKSLFNIGSGYGVSLNKVLSTIQGIIEDDLKLTYIDNNYSGVSRSVLDNSLAINELGWNPRFSLEEGLKETISFKKK</sequence>
<protein>
    <recommendedName>
        <fullName evidence="1">NAD-dependent epimerase/dehydratase domain-containing protein</fullName>
    </recommendedName>
</protein>
<evidence type="ECO:0000259" key="1">
    <source>
        <dbReference type="Pfam" id="PF01370"/>
    </source>
</evidence>
<dbReference type="Proteomes" id="UP000239763">
    <property type="component" value="Unassembled WGS sequence"/>
</dbReference>
<dbReference type="InterPro" id="IPR001509">
    <property type="entry name" value="Epimerase_deHydtase"/>
</dbReference>
<dbReference type="Pfam" id="PF01370">
    <property type="entry name" value="Epimerase"/>
    <property type="match status" value="1"/>
</dbReference>
<comment type="caution">
    <text evidence="2">The sequence shown here is derived from an EMBL/GenBank/DDBJ whole genome shotgun (WGS) entry which is preliminary data.</text>
</comment>
<dbReference type="EMBL" id="MCSB01000001">
    <property type="protein sequence ID" value="PME33326.1"/>
    <property type="molecule type" value="Genomic_DNA"/>
</dbReference>
<name>A0AA44VX24_9VIBR</name>
<keyword evidence="3" id="KW-1185">Reference proteome</keyword>
<dbReference type="Gene3D" id="3.40.50.720">
    <property type="entry name" value="NAD(P)-binding Rossmann-like Domain"/>
    <property type="match status" value="1"/>
</dbReference>
<evidence type="ECO:0000313" key="2">
    <source>
        <dbReference type="EMBL" id="PME33326.1"/>
    </source>
</evidence>